<dbReference type="PANTHER" id="PTHR30329:SF21">
    <property type="entry name" value="LIPOPROTEIN YIAD-RELATED"/>
    <property type="match status" value="1"/>
</dbReference>
<dbReference type="Pfam" id="PF00691">
    <property type="entry name" value="OmpA"/>
    <property type="match status" value="1"/>
</dbReference>
<evidence type="ECO:0000313" key="7">
    <source>
        <dbReference type="EMBL" id="XDI05685.1"/>
    </source>
</evidence>
<dbReference type="PRINTS" id="PR01021">
    <property type="entry name" value="OMPADOMAIN"/>
</dbReference>
<dbReference type="EMBL" id="CP162511">
    <property type="protein sequence ID" value="XDI05685.1"/>
    <property type="molecule type" value="Genomic_DNA"/>
</dbReference>
<evidence type="ECO:0000256" key="2">
    <source>
        <dbReference type="ARBA" id="ARBA00023136"/>
    </source>
</evidence>
<reference evidence="7" key="1">
    <citation type="submission" date="2024-05" db="EMBL/GenBank/DDBJ databases">
        <title>Herbiconiux sp. A18JL235.</title>
        <authorList>
            <person name="Zhang G."/>
        </authorList>
    </citation>
    <scope>NUCLEOTIDE SEQUENCE</scope>
    <source>
        <strain evidence="7">A18JL235</strain>
    </source>
</reference>
<evidence type="ECO:0000259" key="6">
    <source>
        <dbReference type="PROSITE" id="PS51123"/>
    </source>
</evidence>
<protein>
    <submittedName>
        <fullName evidence="7">OmpA family protein</fullName>
    </submittedName>
</protein>
<evidence type="ECO:0000256" key="3">
    <source>
        <dbReference type="ARBA" id="ARBA00023237"/>
    </source>
</evidence>
<keyword evidence="2 4" id="KW-0472">Membrane</keyword>
<organism evidence="7">
    <name type="scientific">Herbiconiux sp. A18JL235</name>
    <dbReference type="NCBI Taxonomy" id="3152363"/>
    <lineage>
        <taxon>Bacteria</taxon>
        <taxon>Bacillati</taxon>
        <taxon>Actinomycetota</taxon>
        <taxon>Actinomycetes</taxon>
        <taxon>Micrococcales</taxon>
        <taxon>Microbacteriaceae</taxon>
        <taxon>Herbiconiux</taxon>
    </lineage>
</organism>
<keyword evidence="3" id="KW-0998">Cell outer membrane</keyword>
<dbReference type="SUPFAM" id="SSF103088">
    <property type="entry name" value="OmpA-like"/>
    <property type="match status" value="1"/>
</dbReference>
<gene>
    <name evidence="7" type="ORF">ABFY20_00935</name>
</gene>
<dbReference type="RefSeq" id="WP_368498074.1">
    <property type="nucleotide sequence ID" value="NZ_CP162511.1"/>
</dbReference>
<sequence>MACTTPAGTAAPVAESAASAPGPTGGTRTPTTPTSAAEPAHASVAAVPGYDVGDFPPVPLFTLPDLALLDASASAFTIDVRSKLVDVPGVEVSPAHCDATGAVSSGAGSALLYGDGSGNYTGPDGTIQNFGDGSGTTTIDGVAIENFGDGSGTYSDGVTSIQNFGDGSGSYTDPSLAVQVFGDGSGTSVAGTVSIQNFGDGSGTYTDGTVSIENFGDGSGSYTDGRISIQNFGDGTARVDGELVDAVPLAPVPPLGVFPPLTALAPVESCGTTITLRDGVLFDFDRSEVRADAAAVLTALAGTLQQAGIGSAVVSGHTDAIGPDDYNQALSEARADSVVAALRSAGVTADLAAQGLGESRPVAANELDGQDNPAGRQLNRRVEIFVPAQ</sequence>
<dbReference type="InterPro" id="IPR036737">
    <property type="entry name" value="OmpA-like_sf"/>
</dbReference>
<evidence type="ECO:0000256" key="5">
    <source>
        <dbReference type="SAM" id="MobiDB-lite"/>
    </source>
</evidence>
<dbReference type="GO" id="GO:0009279">
    <property type="term" value="C:cell outer membrane"/>
    <property type="evidence" value="ECO:0007669"/>
    <property type="project" value="UniProtKB-SubCell"/>
</dbReference>
<name>A0AB39BH21_9MICO</name>
<dbReference type="CDD" id="cd07185">
    <property type="entry name" value="OmpA_C-like"/>
    <property type="match status" value="1"/>
</dbReference>
<dbReference type="InterPro" id="IPR006664">
    <property type="entry name" value="OMP_bac"/>
</dbReference>
<dbReference type="InterPro" id="IPR006665">
    <property type="entry name" value="OmpA-like"/>
</dbReference>
<feature type="domain" description="OmpA-like" evidence="6">
    <location>
        <begin position="269"/>
        <end position="389"/>
    </location>
</feature>
<dbReference type="Gene3D" id="3.30.1330.60">
    <property type="entry name" value="OmpA-like domain"/>
    <property type="match status" value="1"/>
</dbReference>
<accession>A0AB39BH21</accession>
<proteinExistence type="predicted"/>
<dbReference type="AlphaFoldDB" id="A0AB39BH21"/>
<dbReference type="InterPro" id="IPR050330">
    <property type="entry name" value="Bact_OuterMem_StrucFunc"/>
</dbReference>
<dbReference type="PANTHER" id="PTHR30329">
    <property type="entry name" value="STATOR ELEMENT OF FLAGELLAR MOTOR COMPLEX"/>
    <property type="match status" value="1"/>
</dbReference>
<evidence type="ECO:0000256" key="1">
    <source>
        <dbReference type="ARBA" id="ARBA00004442"/>
    </source>
</evidence>
<comment type="subcellular location">
    <subcellularLocation>
        <location evidence="1">Cell outer membrane</location>
    </subcellularLocation>
</comment>
<evidence type="ECO:0000256" key="4">
    <source>
        <dbReference type="PROSITE-ProRule" id="PRU00473"/>
    </source>
</evidence>
<dbReference type="PROSITE" id="PS51123">
    <property type="entry name" value="OMPA_2"/>
    <property type="match status" value="1"/>
</dbReference>
<feature type="region of interest" description="Disordered" evidence="5">
    <location>
        <begin position="1"/>
        <end position="40"/>
    </location>
</feature>